<reference evidence="2" key="1">
    <citation type="submission" date="2023-10" db="EMBL/GenBank/DDBJ databases">
        <title>Genome assembly of Pristionchus species.</title>
        <authorList>
            <person name="Yoshida K."/>
            <person name="Sommer R.J."/>
        </authorList>
    </citation>
    <scope>NUCLEOTIDE SEQUENCE</scope>
    <source>
        <strain evidence="2">RS5133</strain>
    </source>
</reference>
<keyword evidence="3" id="KW-1185">Reference proteome</keyword>
<comment type="caution">
    <text evidence="2">The sequence shown here is derived from an EMBL/GenBank/DDBJ whole genome shotgun (WGS) entry which is preliminary data.</text>
</comment>
<protein>
    <submittedName>
        <fullName evidence="2">Uncharacterized protein</fullName>
    </submittedName>
</protein>
<feature type="non-terminal residue" evidence="2">
    <location>
        <position position="1"/>
    </location>
</feature>
<gene>
    <name evidence="2" type="ORF">PFISCL1PPCAC_18138</name>
</gene>
<organism evidence="2 3">
    <name type="scientific">Pristionchus fissidentatus</name>
    <dbReference type="NCBI Taxonomy" id="1538716"/>
    <lineage>
        <taxon>Eukaryota</taxon>
        <taxon>Metazoa</taxon>
        <taxon>Ecdysozoa</taxon>
        <taxon>Nematoda</taxon>
        <taxon>Chromadorea</taxon>
        <taxon>Rhabditida</taxon>
        <taxon>Rhabditina</taxon>
        <taxon>Diplogasteromorpha</taxon>
        <taxon>Diplogasteroidea</taxon>
        <taxon>Neodiplogasteridae</taxon>
        <taxon>Pristionchus</taxon>
    </lineage>
</organism>
<sequence length="89" mass="10401">QEPAEKEKEPEPIDYNNLPLDTAPVANFKKKFAQDLYEPWMDEGRKKSVSIDSSTPKKYPEIKNRSKFAFADDYVQQPSPVSRKKESHW</sequence>
<name>A0AAV5W7S4_9BILA</name>
<feature type="compositionally biased region" description="Basic and acidic residues" evidence="1">
    <location>
        <begin position="1"/>
        <end position="11"/>
    </location>
</feature>
<dbReference type="AlphaFoldDB" id="A0AAV5W7S4"/>
<dbReference type="EMBL" id="BTSY01000005">
    <property type="protein sequence ID" value="GMT26841.1"/>
    <property type="molecule type" value="Genomic_DNA"/>
</dbReference>
<evidence type="ECO:0000256" key="1">
    <source>
        <dbReference type="SAM" id="MobiDB-lite"/>
    </source>
</evidence>
<dbReference type="Proteomes" id="UP001432322">
    <property type="component" value="Unassembled WGS sequence"/>
</dbReference>
<feature type="region of interest" description="Disordered" evidence="1">
    <location>
        <begin position="1"/>
        <end position="20"/>
    </location>
</feature>
<proteinExistence type="predicted"/>
<evidence type="ECO:0000313" key="2">
    <source>
        <dbReference type="EMBL" id="GMT26841.1"/>
    </source>
</evidence>
<evidence type="ECO:0000313" key="3">
    <source>
        <dbReference type="Proteomes" id="UP001432322"/>
    </source>
</evidence>
<accession>A0AAV5W7S4</accession>